<dbReference type="InParanoid" id="A0A2P5EVE9"/>
<dbReference type="GO" id="GO:0016020">
    <property type="term" value="C:membrane"/>
    <property type="evidence" value="ECO:0007669"/>
    <property type="project" value="UniProtKB-SubCell"/>
</dbReference>
<evidence type="ECO:0000256" key="3">
    <source>
        <dbReference type="ARBA" id="ARBA00022729"/>
    </source>
</evidence>
<evidence type="ECO:0000313" key="9">
    <source>
        <dbReference type="Proteomes" id="UP000237000"/>
    </source>
</evidence>
<keyword evidence="4" id="KW-1133">Transmembrane helix</keyword>
<keyword evidence="3" id="KW-0732">Signal</keyword>
<dbReference type="Pfam" id="PF00560">
    <property type="entry name" value="LRR_1"/>
    <property type="match status" value="2"/>
</dbReference>
<dbReference type="STRING" id="63057.A0A2P5EVE9"/>
<keyword evidence="9" id="KW-1185">Reference proteome</keyword>
<dbReference type="InterPro" id="IPR032675">
    <property type="entry name" value="LRR_dom_sf"/>
</dbReference>
<keyword evidence="5" id="KW-0472">Membrane</keyword>
<dbReference type="PANTHER" id="PTHR48061">
    <property type="entry name" value="LEUCINE-RICH REPEAT RECEPTOR PROTEIN KINASE EMS1-LIKE-RELATED"/>
    <property type="match status" value="1"/>
</dbReference>
<evidence type="ECO:0000256" key="5">
    <source>
        <dbReference type="ARBA" id="ARBA00023136"/>
    </source>
</evidence>
<dbReference type="SUPFAM" id="SSF52058">
    <property type="entry name" value="L domain-like"/>
    <property type="match status" value="1"/>
</dbReference>
<proteinExistence type="predicted"/>
<organism evidence="8 9">
    <name type="scientific">Trema orientale</name>
    <name type="common">Charcoal tree</name>
    <name type="synonym">Celtis orientalis</name>
    <dbReference type="NCBI Taxonomy" id="63057"/>
    <lineage>
        <taxon>Eukaryota</taxon>
        <taxon>Viridiplantae</taxon>
        <taxon>Streptophyta</taxon>
        <taxon>Embryophyta</taxon>
        <taxon>Tracheophyta</taxon>
        <taxon>Spermatophyta</taxon>
        <taxon>Magnoliopsida</taxon>
        <taxon>eudicotyledons</taxon>
        <taxon>Gunneridae</taxon>
        <taxon>Pentapetalae</taxon>
        <taxon>rosids</taxon>
        <taxon>fabids</taxon>
        <taxon>Rosales</taxon>
        <taxon>Cannabaceae</taxon>
        <taxon>Trema</taxon>
    </lineage>
</organism>
<gene>
    <name evidence="8" type="ORF">TorRG33x02_146570</name>
</gene>
<evidence type="ECO:0000256" key="7">
    <source>
        <dbReference type="ARBA" id="ARBA00023180"/>
    </source>
</evidence>
<protein>
    <submittedName>
        <fullName evidence="8">LRR domain containing protein</fullName>
    </submittedName>
</protein>
<dbReference type="Gene3D" id="3.80.10.10">
    <property type="entry name" value="Ribonuclease Inhibitor"/>
    <property type="match status" value="1"/>
</dbReference>
<name>A0A2P5EVE9_TREOI</name>
<dbReference type="InterPro" id="IPR001611">
    <property type="entry name" value="Leu-rich_rpt"/>
</dbReference>
<dbReference type="InterPro" id="IPR046956">
    <property type="entry name" value="RLP23-like"/>
</dbReference>
<dbReference type="AlphaFoldDB" id="A0A2P5EVE9"/>
<keyword evidence="7" id="KW-0325">Glycoprotein</keyword>
<evidence type="ECO:0000313" key="8">
    <source>
        <dbReference type="EMBL" id="PON89513.1"/>
    </source>
</evidence>
<keyword evidence="6" id="KW-0675">Receptor</keyword>
<dbReference type="PANTHER" id="PTHR48061:SF46">
    <property type="entry name" value="LEUCINE-RICH REPEAT-CONTAINING N-TERMINAL PLANT-TYPE DOMAIN-CONTAINING PROTEIN"/>
    <property type="match status" value="1"/>
</dbReference>
<accession>A0A2P5EVE9</accession>
<comment type="caution">
    <text evidence="8">The sequence shown here is derived from an EMBL/GenBank/DDBJ whole genome shotgun (WGS) entry which is preliminary data.</text>
</comment>
<comment type="subcellular location">
    <subcellularLocation>
        <location evidence="1">Membrane</location>
        <topology evidence="1">Single-pass type I membrane protein</topology>
    </subcellularLocation>
</comment>
<reference evidence="9" key="1">
    <citation type="submission" date="2016-06" db="EMBL/GenBank/DDBJ databases">
        <title>Parallel loss of symbiosis genes in relatives of nitrogen-fixing non-legume Parasponia.</title>
        <authorList>
            <person name="Van Velzen R."/>
            <person name="Holmer R."/>
            <person name="Bu F."/>
            <person name="Rutten L."/>
            <person name="Van Zeijl A."/>
            <person name="Liu W."/>
            <person name="Santuari L."/>
            <person name="Cao Q."/>
            <person name="Sharma T."/>
            <person name="Shen D."/>
            <person name="Roswanjaya Y."/>
            <person name="Wardhani T."/>
            <person name="Kalhor M.S."/>
            <person name="Jansen J."/>
            <person name="Van den Hoogen J."/>
            <person name="Gungor B."/>
            <person name="Hartog M."/>
            <person name="Hontelez J."/>
            <person name="Verver J."/>
            <person name="Yang W.-C."/>
            <person name="Schijlen E."/>
            <person name="Repin R."/>
            <person name="Schilthuizen M."/>
            <person name="Schranz E."/>
            <person name="Heidstra R."/>
            <person name="Miyata K."/>
            <person name="Fedorova E."/>
            <person name="Kohlen W."/>
            <person name="Bisseling T."/>
            <person name="Smit S."/>
            <person name="Geurts R."/>
        </authorList>
    </citation>
    <scope>NUCLEOTIDE SEQUENCE [LARGE SCALE GENOMIC DNA]</scope>
    <source>
        <strain evidence="9">cv. RG33-2</strain>
    </source>
</reference>
<dbReference type="Proteomes" id="UP000237000">
    <property type="component" value="Unassembled WGS sequence"/>
</dbReference>
<evidence type="ECO:0000256" key="4">
    <source>
        <dbReference type="ARBA" id="ARBA00022989"/>
    </source>
</evidence>
<evidence type="ECO:0000256" key="6">
    <source>
        <dbReference type="ARBA" id="ARBA00023170"/>
    </source>
</evidence>
<evidence type="ECO:0000256" key="1">
    <source>
        <dbReference type="ARBA" id="ARBA00004479"/>
    </source>
</evidence>
<sequence>MKFWKEGKDCYDWNSVTCNMKTGQVERLDLNSSCLHGPLSSNSSLFSSHQLQQLNLAFNDFTFSEIPPEFCRLSRLTHLNLSHSSFSGHIPSAIAWLSNLIALDLSSH</sequence>
<keyword evidence="2" id="KW-0812">Transmembrane</keyword>
<dbReference type="OrthoDB" id="1192715at2759"/>
<dbReference type="EMBL" id="JXTC01000093">
    <property type="protein sequence ID" value="PON89513.1"/>
    <property type="molecule type" value="Genomic_DNA"/>
</dbReference>
<evidence type="ECO:0000256" key="2">
    <source>
        <dbReference type="ARBA" id="ARBA00022692"/>
    </source>
</evidence>